<keyword evidence="5" id="KW-0539">Nucleus</keyword>
<evidence type="ECO:0000256" key="2">
    <source>
        <dbReference type="ARBA" id="ARBA00022853"/>
    </source>
</evidence>
<dbReference type="Proteomes" id="UP001408356">
    <property type="component" value="Unassembled WGS sequence"/>
</dbReference>
<feature type="compositionally biased region" description="Polar residues" evidence="6">
    <location>
        <begin position="23"/>
        <end position="34"/>
    </location>
</feature>
<dbReference type="PROSITE" id="PS51640">
    <property type="entry name" value="MRG"/>
    <property type="match status" value="1"/>
</dbReference>
<evidence type="ECO:0000313" key="8">
    <source>
        <dbReference type="EMBL" id="KAK9416220.1"/>
    </source>
</evidence>
<evidence type="ECO:0000259" key="7">
    <source>
        <dbReference type="Pfam" id="PF05712"/>
    </source>
</evidence>
<dbReference type="InterPro" id="IPR026541">
    <property type="entry name" value="MRG_dom"/>
</dbReference>
<dbReference type="EMBL" id="JARVKF010000407">
    <property type="protein sequence ID" value="KAK9416220.1"/>
    <property type="molecule type" value="Genomic_DNA"/>
</dbReference>
<reference evidence="8 9" key="1">
    <citation type="journal article" date="2024" name="J. Plant Pathol.">
        <title>Sequence and assembly of the genome of Seiridium unicorne, isolate CBS 538.82, causal agent of cypress canker disease.</title>
        <authorList>
            <person name="Scali E."/>
            <person name="Rocca G.D."/>
            <person name="Danti R."/>
            <person name="Garbelotto M."/>
            <person name="Barberini S."/>
            <person name="Baroncelli R."/>
            <person name="Emiliani G."/>
        </authorList>
    </citation>
    <scope>NUCLEOTIDE SEQUENCE [LARGE SCALE GENOMIC DNA]</scope>
    <source>
        <strain evidence="8 9">BM-138-508</strain>
    </source>
</reference>
<dbReference type="InterPro" id="IPR038217">
    <property type="entry name" value="MRG_C_sf"/>
</dbReference>
<feature type="region of interest" description="Disordered" evidence="6">
    <location>
        <begin position="224"/>
        <end position="243"/>
    </location>
</feature>
<feature type="region of interest" description="Disordered" evidence="6">
    <location>
        <begin position="1"/>
        <end position="48"/>
    </location>
</feature>
<dbReference type="PANTHER" id="PTHR10880:SF15">
    <property type="entry name" value="MSL COMPLEX SUBUNIT 3"/>
    <property type="match status" value="1"/>
</dbReference>
<protein>
    <submittedName>
        <fullName evidence="8">MRG-domain-containing protein</fullName>
    </submittedName>
</protein>
<keyword evidence="3" id="KW-0805">Transcription regulation</keyword>
<evidence type="ECO:0000256" key="3">
    <source>
        <dbReference type="ARBA" id="ARBA00023015"/>
    </source>
</evidence>
<keyword evidence="9" id="KW-1185">Reference proteome</keyword>
<evidence type="ECO:0000256" key="4">
    <source>
        <dbReference type="ARBA" id="ARBA00023163"/>
    </source>
</evidence>
<evidence type="ECO:0000256" key="6">
    <source>
        <dbReference type="SAM" id="MobiDB-lite"/>
    </source>
</evidence>
<gene>
    <name evidence="8" type="ORF">SUNI508_01637</name>
</gene>
<dbReference type="Pfam" id="PF05712">
    <property type="entry name" value="MRG"/>
    <property type="match status" value="1"/>
</dbReference>
<keyword evidence="4" id="KW-0804">Transcription</keyword>
<feature type="domain" description="MRG" evidence="7">
    <location>
        <begin position="339"/>
        <end position="514"/>
    </location>
</feature>
<comment type="subcellular location">
    <subcellularLocation>
        <location evidence="1">Nucleus</location>
    </subcellularLocation>
</comment>
<evidence type="ECO:0000313" key="9">
    <source>
        <dbReference type="Proteomes" id="UP001408356"/>
    </source>
</evidence>
<keyword evidence="2" id="KW-0156">Chromatin regulator</keyword>
<dbReference type="Gene3D" id="1.10.274.30">
    <property type="entry name" value="MRG domain"/>
    <property type="match status" value="1"/>
</dbReference>
<dbReference type="InterPro" id="IPR008676">
    <property type="entry name" value="MRG"/>
</dbReference>
<accession>A0ABR2UP93</accession>
<sequence length="526" mass="59576">MQDQEESISTPSTPLDDIEERSSPNVSKDSTFKSNRVRQALQPHTIATDSSTVEKATLSLVSKRRTRSSGNSVSIKEEIGFEAALKEAIEQSLHDAPPLEYNELTAAAVHTKEAKVLDETASTISPTDKLIAPCGTATKRKATSSTQESAPKPNSLKSKKHQHAVDHHFPSLHKRIRSTMQSQQDFATAFKLKEARYAKASARSDHLSRLPPTTKHIYVNRKGDLLSSPNDTPYHSFTEDKPLHPKLKEAEKNGTSTREKYKWYKDMPRDVNIPVAGIPSDKPHRPKRNALIKHSTVDFSSLGIPTVLGRDLWRPLARAPTLTFGPLPFILQITNCADFQQEDAFHQRPSIKIQLPDLLKGLLVDDWENITKNNQLVPLPHPKPVTLVLDNYLEYEKAQRQEGSSSIDILEETIAGLKEYFDKCLGRILLYRFERPQYAEIREKWTAEGSELFGKTPCDTYGCEHLMRLFTALPELVAQTNMDQQSVNRLREELSKFCQWLERNAGDYFLSEYEVPNTEYSEKAKN</sequence>
<evidence type="ECO:0000256" key="5">
    <source>
        <dbReference type="ARBA" id="ARBA00023242"/>
    </source>
</evidence>
<feature type="region of interest" description="Disordered" evidence="6">
    <location>
        <begin position="131"/>
        <end position="166"/>
    </location>
</feature>
<dbReference type="PANTHER" id="PTHR10880">
    <property type="entry name" value="MORTALITY FACTOR 4-LIKE PROTEIN"/>
    <property type="match status" value="1"/>
</dbReference>
<name>A0ABR2UP93_9PEZI</name>
<organism evidence="8 9">
    <name type="scientific">Seiridium unicorne</name>
    <dbReference type="NCBI Taxonomy" id="138068"/>
    <lineage>
        <taxon>Eukaryota</taxon>
        <taxon>Fungi</taxon>
        <taxon>Dikarya</taxon>
        <taxon>Ascomycota</taxon>
        <taxon>Pezizomycotina</taxon>
        <taxon>Sordariomycetes</taxon>
        <taxon>Xylariomycetidae</taxon>
        <taxon>Amphisphaeriales</taxon>
        <taxon>Sporocadaceae</taxon>
        <taxon>Seiridium</taxon>
    </lineage>
</organism>
<proteinExistence type="predicted"/>
<evidence type="ECO:0000256" key="1">
    <source>
        <dbReference type="ARBA" id="ARBA00004123"/>
    </source>
</evidence>
<comment type="caution">
    <text evidence="8">The sequence shown here is derived from an EMBL/GenBank/DDBJ whole genome shotgun (WGS) entry which is preliminary data.</text>
</comment>